<dbReference type="InterPro" id="IPR027417">
    <property type="entry name" value="P-loop_NTPase"/>
</dbReference>
<feature type="domain" description="NOL9 C-terminal" evidence="13">
    <location>
        <begin position="764"/>
        <end position="866"/>
    </location>
</feature>
<keyword evidence="15" id="KW-1185">Reference proteome</keyword>
<keyword evidence="5" id="KW-0547">Nucleotide-binding</keyword>
<evidence type="ECO:0000256" key="5">
    <source>
        <dbReference type="ARBA" id="ARBA00022741"/>
    </source>
</evidence>
<dbReference type="SMR" id="A0A7M7PWM7"/>
<dbReference type="InParanoid" id="A0A7M7PWM7"/>
<feature type="region of interest" description="Disordered" evidence="10">
    <location>
        <begin position="226"/>
        <end position="266"/>
    </location>
</feature>
<keyword evidence="4" id="KW-0808">Transferase</keyword>
<evidence type="ECO:0000256" key="7">
    <source>
        <dbReference type="ARBA" id="ARBA00022840"/>
    </source>
</evidence>
<protein>
    <recommendedName>
        <fullName evidence="9">Polynucleotide 5'-hydroxyl-kinase NOL9</fullName>
    </recommendedName>
</protein>
<evidence type="ECO:0000259" key="13">
    <source>
        <dbReference type="Pfam" id="PF25467"/>
    </source>
</evidence>
<evidence type="ECO:0000256" key="10">
    <source>
        <dbReference type="SAM" id="MobiDB-lite"/>
    </source>
</evidence>
<dbReference type="GO" id="GO:0005730">
    <property type="term" value="C:nucleolus"/>
    <property type="evidence" value="ECO:0007669"/>
    <property type="project" value="UniProtKB-SubCell"/>
</dbReference>
<feature type="domain" description="Clp1 P-loop" evidence="11">
    <location>
        <begin position="533"/>
        <end position="684"/>
    </location>
</feature>
<dbReference type="AlphaFoldDB" id="A0A7M7PWM7"/>
<sequence length="913" mass="103013">MIDKEEKRKRKHSSKDIQEEIHRREKRKRKHKSKNKPEENTPDNDPNKYLAYVAKSKKKSKKEMLPTWEVSTSSADSLLEKKAKKKKKIDIDKADDESDSLVTEPFKQKTNAVIWAKPALNKNAIPLIKVADTAGYLKTKTKMKSKKEKGFKGKVEVRGDVELITPVKSLGFEVEDVVPIDLPPVDYELVDVGDEIKRCTPMIIEATLKKSTKSYLPKFLQSDSDSEVESSKSTKSIKKKNEAVQVSIESSSTNGEQKKSTEQESNCDIPKALQEFYNEVTRAFEATADKSAKADKSHDKQETALTVDNSVKDLNNLKKIVHKSTAYLDSTSPMHQGDTAQFFSLENKVILVLKSEARFSFLGKLKIRVLYGAIELYGSLFEPQNTSKPIEVFSPRGYSSVSVSTFNLDGTHDKEALWDALISEGVERSLKTKLHNTIQECQPGWSVLLLENFDNTLTNFLNSHCSFKLFPRIENAKYPWCDSRRAECVLQANFQFYNAGNEISISPQWNENVTRELLVQWNTRKSLCAILCGGKGVGKSTTARYLINNLLRSTKKVILLDLDPGQAEMTPAACVSLNVIDEPLLGPNFTHLRKPFYQLYLEDINVSNCITRYFECIKKLVECLKSKKNLTGYPIIVNTMGFCRGIGLDICIFLIKLIDPTNVIQLTSKRPRNNFEFALEKKTINKHKQFSISWDTDKSVFERTCDYQLHCVPSAAEGKRQFDTWNMEPRQQRELVLLSYLSQIIQNADEKCFCSFTSNSINNIVPYTLPFSSVYISLTKSSISPSHILAAMNGNIVALCGIDLDDDSSDTDKESLTYPKVVIKPPPSTCYGYGIVRGIDMKQRCLFVNTPLTESQLQYVNLLSGCLEVPFALLQPAPAEPSTAGPYAADRGELPTSREARRGYFRVEQSKNA</sequence>
<organism evidence="14 15">
    <name type="scientific">Nasonia vitripennis</name>
    <name type="common">Parasitic wasp</name>
    <dbReference type="NCBI Taxonomy" id="7425"/>
    <lineage>
        <taxon>Eukaryota</taxon>
        <taxon>Metazoa</taxon>
        <taxon>Ecdysozoa</taxon>
        <taxon>Arthropoda</taxon>
        <taxon>Hexapoda</taxon>
        <taxon>Insecta</taxon>
        <taxon>Pterygota</taxon>
        <taxon>Neoptera</taxon>
        <taxon>Endopterygota</taxon>
        <taxon>Hymenoptera</taxon>
        <taxon>Apocrita</taxon>
        <taxon>Proctotrupomorpha</taxon>
        <taxon>Chalcidoidea</taxon>
        <taxon>Pteromalidae</taxon>
        <taxon>Pteromalinae</taxon>
        <taxon>Nasonia</taxon>
    </lineage>
</organism>
<proteinExistence type="inferred from homology"/>
<feature type="domain" description="NOL9 N-terminal" evidence="12">
    <location>
        <begin position="339"/>
        <end position="495"/>
    </location>
</feature>
<dbReference type="SUPFAM" id="SSF52540">
    <property type="entry name" value="P-loop containing nucleoside triphosphate hydrolases"/>
    <property type="match status" value="1"/>
</dbReference>
<evidence type="ECO:0000259" key="12">
    <source>
        <dbReference type="Pfam" id="PF24419"/>
    </source>
</evidence>
<dbReference type="FunCoup" id="A0A7M7PWM7">
    <property type="interactions" value="764"/>
</dbReference>
<evidence type="ECO:0000256" key="3">
    <source>
        <dbReference type="ARBA" id="ARBA00022552"/>
    </source>
</evidence>
<dbReference type="Pfam" id="PF16575">
    <property type="entry name" value="CLP1_P"/>
    <property type="match status" value="1"/>
</dbReference>
<name>A0A7M7PWM7_NASVI</name>
<dbReference type="InterPro" id="IPR045116">
    <property type="entry name" value="Clp1/Grc3"/>
</dbReference>
<accession>A0A7M7PWM7</accession>
<evidence type="ECO:0000256" key="4">
    <source>
        <dbReference type="ARBA" id="ARBA00022679"/>
    </source>
</evidence>
<dbReference type="GO" id="GO:0005524">
    <property type="term" value="F:ATP binding"/>
    <property type="evidence" value="ECO:0007669"/>
    <property type="project" value="UniProtKB-KW"/>
</dbReference>
<dbReference type="PANTHER" id="PTHR12755">
    <property type="entry name" value="CLEAVAGE/POLYADENYLATION FACTOR IA SUBUNIT CLP1P"/>
    <property type="match status" value="1"/>
</dbReference>
<keyword evidence="7" id="KW-0067">ATP-binding</keyword>
<dbReference type="OMA" id="YFGETSC"/>
<dbReference type="KEGG" id="nvi:100123461"/>
<dbReference type="Pfam" id="PF25467">
    <property type="entry name" value="NOL9_C"/>
    <property type="match status" value="1"/>
</dbReference>
<dbReference type="InterPro" id="IPR032319">
    <property type="entry name" value="CLP1_P"/>
</dbReference>
<evidence type="ECO:0000256" key="1">
    <source>
        <dbReference type="ARBA" id="ARBA00004604"/>
    </source>
</evidence>
<keyword evidence="6" id="KW-0418">Kinase</keyword>
<dbReference type="PANTHER" id="PTHR12755:SF3">
    <property type="entry name" value="POLYNUCLEOTIDE 5'-HYDROXYL-KINASE NOL9"/>
    <property type="match status" value="1"/>
</dbReference>
<dbReference type="Proteomes" id="UP000002358">
    <property type="component" value="Chromosome 1"/>
</dbReference>
<dbReference type="GO" id="GO:0000448">
    <property type="term" value="P:cleavage in ITS2 between 5.8S rRNA and LSU-rRNA of tricistronic rRNA transcript (SSU-rRNA, 5.8S rRNA, LSU-rRNA)"/>
    <property type="evidence" value="ECO:0007669"/>
    <property type="project" value="TreeGrafter"/>
</dbReference>
<dbReference type="InterPro" id="IPR057573">
    <property type="entry name" value="NOL9_N"/>
</dbReference>
<feature type="compositionally biased region" description="Basic and acidic residues" evidence="10">
    <location>
        <begin position="890"/>
        <end position="902"/>
    </location>
</feature>
<feature type="region of interest" description="Disordered" evidence="10">
    <location>
        <begin position="1"/>
        <end position="94"/>
    </location>
</feature>
<feature type="region of interest" description="Disordered" evidence="10">
    <location>
        <begin position="880"/>
        <end position="913"/>
    </location>
</feature>
<feature type="compositionally biased region" description="Basic and acidic residues" evidence="10">
    <location>
        <begin position="14"/>
        <end position="23"/>
    </location>
</feature>
<evidence type="ECO:0000313" key="14">
    <source>
        <dbReference type="EnsemblMetazoa" id="XP_031777729"/>
    </source>
</evidence>
<dbReference type="OrthoDB" id="2405412at2759"/>
<evidence type="ECO:0000313" key="15">
    <source>
        <dbReference type="Proteomes" id="UP000002358"/>
    </source>
</evidence>
<dbReference type="Gene3D" id="3.40.50.300">
    <property type="entry name" value="P-loop containing nucleotide triphosphate hydrolases"/>
    <property type="match status" value="1"/>
</dbReference>
<dbReference type="EnsemblMetazoa" id="XM_031921869">
    <property type="protein sequence ID" value="XP_031777729"/>
    <property type="gene ID" value="LOC100123461"/>
</dbReference>
<evidence type="ECO:0000256" key="9">
    <source>
        <dbReference type="ARBA" id="ARBA00071212"/>
    </source>
</evidence>
<evidence type="ECO:0000259" key="11">
    <source>
        <dbReference type="Pfam" id="PF16575"/>
    </source>
</evidence>
<dbReference type="EnsemblMetazoa" id="XM_001607053">
    <property type="protein sequence ID" value="XP_001607103"/>
    <property type="gene ID" value="LOC100123461"/>
</dbReference>
<keyword evidence="8" id="KW-0539">Nucleus</keyword>
<gene>
    <name evidence="14" type="primary">100123461</name>
</gene>
<evidence type="ECO:0000256" key="8">
    <source>
        <dbReference type="ARBA" id="ARBA00023242"/>
    </source>
</evidence>
<dbReference type="InterPro" id="IPR057570">
    <property type="entry name" value="NOL9_C"/>
</dbReference>
<reference evidence="14" key="1">
    <citation type="submission" date="2021-01" db="UniProtKB">
        <authorList>
            <consortium name="EnsemblMetazoa"/>
        </authorList>
    </citation>
    <scope>IDENTIFICATION</scope>
</reference>
<comment type="subcellular location">
    <subcellularLocation>
        <location evidence="1">Nucleus</location>
        <location evidence="1">Nucleolus</location>
    </subcellularLocation>
</comment>
<evidence type="ECO:0000256" key="2">
    <source>
        <dbReference type="ARBA" id="ARBA00011003"/>
    </source>
</evidence>
<keyword evidence="3" id="KW-0698">rRNA processing</keyword>
<dbReference type="GO" id="GO:0051731">
    <property type="term" value="F:polynucleotide 5'-hydroxyl-kinase activity"/>
    <property type="evidence" value="ECO:0007669"/>
    <property type="project" value="InterPro"/>
</dbReference>
<dbReference type="Pfam" id="PF24419">
    <property type="entry name" value="Cupin_NOL9"/>
    <property type="match status" value="1"/>
</dbReference>
<evidence type="ECO:0000256" key="6">
    <source>
        <dbReference type="ARBA" id="ARBA00022777"/>
    </source>
</evidence>
<comment type="similarity">
    <text evidence="2">Belongs to the Clp1 family. NOL9/GRC3 subfamily.</text>
</comment>
<feature type="compositionally biased region" description="Basic residues" evidence="10">
    <location>
        <begin position="24"/>
        <end position="34"/>
    </location>
</feature>